<dbReference type="Proteomes" id="UP000541810">
    <property type="component" value="Unassembled WGS sequence"/>
</dbReference>
<dbReference type="EMBL" id="JACHGY010000001">
    <property type="protein sequence ID" value="MBB6431449.1"/>
    <property type="molecule type" value="Genomic_DNA"/>
</dbReference>
<dbReference type="PANTHER" id="PTHR37953">
    <property type="entry name" value="UPF0127 PROTEIN MJ1496"/>
    <property type="match status" value="1"/>
</dbReference>
<reference evidence="1 2" key="1">
    <citation type="submission" date="2020-08" db="EMBL/GenBank/DDBJ databases">
        <title>Genomic Encyclopedia of Type Strains, Phase IV (KMG-IV): sequencing the most valuable type-strain genomes for metagenomic binning, comparative biology and taxonomic classification.</title>
        <authorList>
            <person name="Goeker M."/>
        </authorList>
    </citation>
    <scope>NUCLEOTIDE SEQUENCE [LARGE SCALE GENOMIC DNA]</scope>
    <source>
        <strain evidence="1 2">DSM 103725</strain>
    </source>
</reference>
<gene>
    <name evidence="1" type="ORF">HNQ40_003255</name>
</gene>
<dbReference type="PANTHER" id="PTHR37953:SF1">
    <property type="entry name" value="UPF0127 PROTEIN MJ1496"/>
    <property type="match status" value="1"/>
</dbReference>
<accession>A0A7X0H8W7</accession>
<dbReference type="RefSeq" id="WP_184678915.1">
    <property type="nucleotide sequence ID" value="NZ_JACHGY010000001.1"/>
</dbReference>
<dbReference type="InterPro" id="IPR003795">
    <property type="entry name" value="DUF192"/>
</dbReference>
<keyword evidence="2" id="KW-1185">Reference proteome</keyword>
<comment type="caution">
    <text evidence="1">The sequence shown here is derived from an EMBL/GenBank/DDBJ whole genome shotgun (WGS) entry which is preliminary data.</text>
</comment>
<evidence type="ECO:0008006" key="3">
    <source>
        <dbReference type="Google" id="ProtNLM"/>
    </source>
</evidence>
<name>A0A7X0H8W7_9BACT</name>
<organism evidence="1 2">
    <name type="scientific">Algisphaera agarilytica</name>
    <dbReference type="NCBI Taxonomy" id="1385975"/>
    <lineage>
        <taxon>Bacteria</taxon>
        <taxon>Pseudomonadati</taxon>
        <taxon>Planctomycetota</taxon>
        <taxon>Phycisphaerae</taxon>
        <taxon>Phycisphaerales</taxon>
        <taxon>Phycisphaeraceae</taxon>
        <taxon>Algisphaera</taxon>
    </lineage>
</organism>
<evidence type="ECO:0000313" key="2">
    <source>
        <dbReference type="Proteomes" id="UP000541810"/>
    </source>
</evidence>
<dbReference type="Gene3D" id="2.60.120.1140">
    <property type="entry name" value="Protein of unknown function DUF192"/>
    <property type="match status" value="1"/>
</dbReference>
<dbReference type="AlphaFoldDB" id="A0A7X0H8W7"/>
<dbReference type="InterPro" id="IPR038695">
    <property type="entry name" value="Saro_0823-like_sf"/>
</dbReference>
<dbReference type="PROSITE" id="PS51257">
    <property type="entry name" value="PROKAR_LIPOPROTEIN"/>
    <property type="match status" value="1"/>
</dbReference>
<proteinExistence type="predicted"/>
<protein>
    <recommendedName>
        <fullName evidence="3">DUF192 domain-containing protein</fullName>
    </recommendedName>
</protein>
<sequence>MADAKHLNSSRWAFAPAALALVLLALILGGCANDTASGGVQRVEIKGEVFKLELAMDQDSRVQGLSDRDFIAPDGGMLFVFPYEADRTFVMRRCLVPIDIMYLDPKGVVLNTHAMQIEPPGTPEQDLKGYRSEGKSALVIELAGGTVERLGVKKGDQIDLPILELKRRAQ</sequence>
<dbReference type="Pfam" id="PF02643">
    <property type="entry name" value="DUF192"/>
    <property type="match status" value="1"/>
</dbReference>
<evidence type="ECO:0000313" key="1">
    <source>
        <dbReference type="EMBL" id="MBB6431449.1"/>
    </source>
</evidence>